<name>A0A4R2BKQ3_9BACI</name>
<dbReference type="EMBL" id="SLVV01000002">
    <property type="protein sequence ID" value="TCN27245.1"/>
    <property type="molecule type" value="Genomic_DNA"/>
</dbReference>
<gene>
    <name evidence="1" type="ORF">EV146_102192</name>
</gene>
<comment type="caution">
    <text evidence="1">The sequence shown here is derived from an EMBL/GenBank/DDBJ whole genome shotgun (WGS) entry which is preliminary data.</text>
</comment>
<accession>A0A4R2BKQ3</accession>
<dbReference type="Pfam" id="PF04978">
    <property type="entry name" value="MST"/>
    <property type="match status" value="1"/>
</dbReference>
<dbReference type="AlphaFoldDB" id="A0A4R2BKQ3"/>
<dbReference type="Proteomes" id="UP000295689">
    <property type="component" value="Unassembled WGS sequence"/>
</dbReference>
<dbReference type="InterPro" id="IPR007061">
    <property type="entry name" value="MST-like"/>
</dbReference>
<dbReference type="InterPro" id="IPR034660">
    <property type="entry name" value="DinB/YfiT-like"/>
</dbReference>
<dbReference type="RefSeq" id="WP_241993791.1">
    <property type="nucleotide sequence ID" value="NZ_JABUHM010000001.1"/>
</dbReference>
<protein>
    <submittedName>
        <fullName evidence="1">Uncharacterized protein DUF664</fullName>
    </submittedName>
</protein>
<organism evidence="1 2">
    <name type="scientific">Mesobacillus foraminis</name>
    <dbReference type="NCBI Taxonomy" id="279826"/>
    <lineage>
        <taxon>Bacteria</taxon>
        <taxon>Bacillati</taxon>
        <taxon>Bacillota</taxon>
        <taxon>Bacilli</taxon>
        <taxon>Bacillales</taxon>
        <taxon>Bacillaceae</taxon>
        <taxon>Mesobacillus</taxon>
    </lineage>
</organism>
<keyword evidence="2" id="KW-1185">Reference proteome</keyword>
<proteinExistence type="predicted"/>
<dbReference type="SUPFAM" id="SSF109854">
    <property type="entry name" value="DinB/YfiT-like putative metalloenzymes"/>
    <property type="match status" value="1"/>
</dbReference>
<dbReference type="Gene3D" id="1.20.120.450">
    <property type="entry name" value="dinb family like domain"/>
    <property type="match status" value="1"/>
</dbReference>
<evidence type="ECO:0000313" key="2">
    <source>
        <dbReference type="Proteomes" id="UP000295689"/>
    </source>
</evidence>
<sequence length="181" mass="21526">MQFDLSTLFLVDKKEGFSPAMSHLVSMMNYTRDTTLRSVQDVTFEELDFLMHDEANSIGMLLGHMAAVEKVYQILTFENREPTMEEIEELSPGLDLGKKGREFFIGKSLESYIEELEEIRGVTYQKFRSLPEQWLFEKTPFWMDQQGNNYFKWFHVFEDEINHRGQIRLIKKYCRVTQLQK</sequence>
<evidence type="ECO:0000313" key="1">
    <source>
        <dbReference type="EMBL" id="TCN27245.1"/>
    </source>
</evidence>
<reference evidence="1 2" key="1">
    <citation type="journal article" date="2015" name="Stand. Genomic Sci.">
        <title>Genomic Encyclopedia of Bacterial and Archaeal Type Strains, Phase III: the genomes of soil and plant-associated and newly described type strains.</title>
        <authorList>
            <person name="Whitman W.B."/>
            <person name="Woyke T."/>
            <person name="Klenk H.P."/>
            <person name="Zhou Y."/>
            <person name="Lilburn T.G."/>
            <person name="Beck B.J."/>
            <person name="De Vos P."/>
            <person name="Vandamme P."/>
            <person name="Eisen J.A."/>
            <person name="Garrity G."/>
            <person name="Hugenholtz P."/>
            <person name="Kyrpides N.C."/>
        </authorList>
    </citation>
    <scope>NUCLEOTIDE SEQUENCE [LARGE SCALE GENOMIC DNA]</scope>
    <source>
        <strain evidence="1 2">CV53</strain>
    </source>
</reference>